<dbReference type="OrthoDB" id="674604at2759"/>
<dbReference type="EMBL" id="JABBWG010000006">
    <property type="protein sequence ID" value="KAG1821941.1"/>
    <property type="molecule type" value="Genomic_DNA"/>
</dbReference>
<reference evidence="1" key="1">
    <citation type="journal article" date="2020" name="New Phytol.">
        <title>Comparative genomics reveals dynamic genome evolution in host specialist ectomycorrhizal fungi.</title>
        <authorList>
            <person name="Lofgren L.A."/>
            <person name="Nguyen N.H."/>
            <person name="Vilgalys R."/>
            <person name="Ruytinx J."/>
            <person name="Liao H.L."/>
            <person name="Branco S."/>
            <person name="Kuo A."/>
            <person name="LaButti K."/>
            <person name="Lipzen A."/>
            <person name="Andreopoulos W."/>
            <person name="Pangilinan J."/>
            <person name="Riley R."/>
            <person name="Hundley H."/>
            <person name="Na H."/>
            <person name="Barry K."/>
            <person name="Grigoriev I.V."/>
            <person name="Stajich J.E."/>
            <person name="Kennedy P.G."/>
        </authorList>
    </citation>
    <scope>NUCLEOTIDE SEQUENCE</scope>
    <source>
        <strain evidence="1">MN1</strain>
    </source>
</reference>
<accession>A0A9P7EI33</accession>
<evidence type="ECO:0000313" key="1">
    <source>
        <dbReference type="EMBL" id="KAG1821941.1"/>
    </source>
</evidence>
<proteinExistence type="predicted"/>
<organism evidence="1 2">
    <name type="scientific">Suillus subaureus</name>
    <dbReference type="NCBI Taxonomy" id="48587"/>
    <lineage>
        <taxon>Eukaryota</taxon>
        <taxon>Fungi</taxon>
        <taxon>Dikarya</taxon>
        <taxon>Basidiomycota</taxon>
        <taxon>Agaricomycotina</taxon>
        <taxon>Agaricomycetes</taxon>
        <taxon>Agaricomycetidae</taxon>
        <taxon>Boletales</taxon>
        <taxon>Suillineae</taxon>
        <taxon>Suillaceae</taxon>
        <taxon>Suillus</taxon>
    </lineage>
</organism>
<protein>
    <submittedName>
        <fullName evidence="1">Uncharacterized protein</fullName>
    </submittedName>
</protein>
<name>A0A9P7EI33_9AGAM</name>
<dbReference type="GeneID" id="64635901"/>
<evidence type="ECO:0000313" key="2">
    <source>
        <dbReference type="Proteomes" id="UP000807769"/>
    </source>
</evidence>
<dbReference type="PANTHER" id="PTHR10622">
    <property type="entry name" value="HET DOMAIN-CONTAINING PROTEIN"/>
    <property type="match status" value="1"/>
</dbReference>
<feature type="non-terminal residue" evidence="1">
    <location>
        <position position="1"/>
    </location>
</feature>
<gene>
    <name evidence="1" type="ORF">BJ212DRAFT_1547695</name>
</gene>
<comment type="caution">
    <text evidence="1">The sequence shown here is derived from an EMBL/GenBank/DDBJ whole genome shotgun (WGS) entry which is preliminary data.</text>
</comment>
<dbReference type="RefSeq" id="XP_041196681.1">
    <property type="nucleotide sequence ID" value="XM_041341885.1"/>
</dbReference>
<keyword evidence="2" id="KW-1185">Reference proteome</keyword>
<dbReference type="AlphaFoldDB" id="A0A9P7EI33"/>
<dbReference type="Proteomes" id="UP000807769">
    <property type="component" value="Unassembled WGS sequence"/>
</dbReference>
<sequence>WYHYSALTIIYLSNAPPSSEPGALTNSIWNTQGWTIQEFLAPKIVLFYQVDWTLYLNDRSHNHKQSVSIMRELEDSNGINAWALIDFHPGTRDAQEKLWWVSNHDTTREEDIAYSLFGIFGIHLPISYGEKRQNTLG</sequence>
<dbReference type="PANTHER" id="PTHR10622:SF10">
    <property type="entry name" value="HET DOMAIN-CONTAINING PROTEIN"/>
    <property type="match status" value="1"/>
</dbReference>